<dbReference type="InterPro" id="IPR007373">
    <property type="entry name" value="Thiamin_PyroPKinase_B1-bd"/>
</dbReference>
<sequence length="223" mass="23515">MEGICYIVAAGHIDKMTLDPGEHDFVIAADAGYMHLAALSAVADLVVGDFDSMPQKPNHPNIVVHPAEKDETDTILAMDEGLKRGYRTFVILGGLGGRLDHTLANIQALCYLAEKGARGFLLGCGTAVTAVKNGCLSFGGEKKGVISVFCCGDPARGVNLRGLKYELHDAVLRAAMPLGVSNEFTGADSTVTVGDGTLAVLWEESAADVIDNLRETCYSATNN</sequence>
<evidence type="ECO:0000256" key="3">
    <source>
        <dbReference type="ARBA" id="ARBA00022777"/>
    </source>
</evidence>
<dbReference type="Gene3D" id="3.40.50.10240">
    <property type="entry name" value="Thiamin pyrophosphokinase, catalytic domain"/>
    <property type="match status" value="1"/>
</dbReference>
<dbReference type="PANTHER" id="PTHR41299">
    <property type="entry name" value="THIAMINE PYROPHOSPHOKINASE"/>
    <property type="match status" value="1"/>
</dbReference>
<dbReference type="AlphaFoldDB" id="A0A1M5U5X4"/>
<evidence type="ECO:0000259" key="6">
    <source>
        <dbReference type="SMART" id="SM00983"/>
    </source>
</evidence>
<dbReference type="InterPro" id="IPR007371">
    <property type="entry name" value="TPK_catalytic"/>
</dbReference>
<dbReference type="GO" id="GO:0005524">
    <property type="term" value="F:ATP binding"/>
    <property type="evidence" value="ECO:0007669"/>
    <property type="project" value="UniProtKB-KW"/>
</dbReference>
<dbReference type="SUPFAM" id="SSF63862">
    <property type="entry name" value="Thiamin pyrophosphokinase, substrate-binding domain"/>
    <property type="match status" value="1"/>
</dbReference>
<dbReference type="GO" id="GO:0016301">
    <property type="term" value="F:kinase activity"/>
    <property type="evidence" value="ECO:0007669"/>
    <property type="project" value="UniProtKB-KW"/>
</dbReference>
<dbReference type="STRING" id="1123282.SAMN02745823_00374"/>
<protein>
    <recommendedName>
        <fullName evidence="5">Thiamine diphosphokinase</fullName>
        <ecNumber evidence="5">2.7.6.2</ecNumber>
    </recommendedName>
</protein>
<evidence type="ECO:0000256" key="4">
    <source>
        <dbReference type="ARBA" id="ARBA00022840"/>
    </source>
</evidence>
<accession>A0A1M5U5X4</accession>
<reference evidence="7 8" key="1">
    <citation type="submission" date="2016-11" db="EMBL/GenBank/DDBJ databases">
        <authorList>
            <person name="Jaros S."/>
            <person name="Januszkiewicz K."/>
            <person name="Wedrychowicz H."/>
        </authorList>
    </citation>
    <scope>NUCLEOTIDE SEQUENCE [LARGE SCALE GENOMIC DNA]</scope>
    <source>
        <strain evidence="7 8">DSM 10068</strain>
    </source>
</reference>
<dbReference type="GO" id="GO:0030975">
    <property type="term" value="F:thiamine binding"/>
    <property type="evidence" value="ECO:0007669"/>
    <property type="project" value="InterPro"/>
</dbReference>
<dbReference type="InterPro" id="IPR036371">
    <property type="entry name" value="TPK_B1-bd_sf"/>
</dbReference>
<dbReference type="GO" id="GO:0004788">
    <property type="term" value="F:thiamine diphosphokinase activity"/>
    <property type="evidence" value="ECO:0007669"/>
    <property type="project" value="UniProtKB-UniRule"/>
</dbReference>
<evidence type="ECO:0000313" key="7">
    <source>
        <dbReference type="EMBL" id="SHH58455.1"/>
    </source>
</evidence>
<dbReference type="SUPFAM" id="SSF63999">
    <property type="entry name" value="Thiamin pyrophosphokinase, catalytic domain"/>
    <property type="match status" value="1"/>
</dbReference>
<keyword evidence="1" id="KW-0808">Transferase</keyword>
<name>A0A1M5U5X4_9FIRM</name>
<dbReference type="EMBL" id="FQXV01000001">
    <property type="protein sequence ID" value="SHH58455.1"/>
    <property type="molecule type" value="Genomic_DNA"/>
</dbReference>
<dbReference type="RefSeq" id="WP_073075932.1">
    <property type="nucleotide sequence ID" value="NZ_FQXV01000001.1"/>
</dbReference>
<dbReference type="GO" id="GO:0006772">
    <property type="term" value="P:thiamine metabolic process"/>
    <property type="evidence" value="ECO:0007669"/>
    <property type="project" value="UniProtKB-UniRule"/>
</dbReference>
<dbReference type="InterPro" id="IPR006282">
    <property type="entry name" value="Thi_PPkinase"/>
</dbReference>
<keyword evidence="4" id="KW-0067">ATP-binding</keyword>
<proteinExistence type="predicted"/>
<dbReference type="Pfam" id="PF04263">
    <property type="entry name" value="TPK_catalytic"/>
    <property type="match status" value="1"/>
</dbReference>
<evidence type="ECO:0000256" key="5">
    <source>
        <dbReference type="NCBIfam" id="TIGR01378"/>
    </source>
</evidence>
<feature type="domain" description="Thiamin pyrophosphokinase thiamin-binding" evidence="6">
    <location>
        <begin position="140"/>
        <end position="199"/>
    </location>
</feature>
<dbReference type="CDD" id="cd07995">
    <property type="entry name" value="TPK"/>
    <property type="match status" value="1"/>
</dbReference>
<gene>
    <name evidence="7" type="ORF">SAMN02745823_00374</name>
</gene>
<dbReference type="InterPro" id="IPR036759">
    <property type="entry name" value="TPK_catalytic_sf"/>
</dbReference>
<evidence type="ECO:0000256" key="1">
    <source>
        <dbReference type="ARBA" id="ARBA00022679"/>
    </source>
</evidence>
<dbReference type="NCBIfam" id="TIGR01378">
    <property type="entry name" value="thi_PPkinase"/>
    <property type="match status" value="1"/>
</dbReference>
<evidence type="ECO:0000256" key="2">
    <source>
        <dbReference type="ARBA" id="ARBA00022741"/>
    </source>
</evidence>
<dbReference type="EC" id="2.7.6.2" evidence="5"/>
<keyword evidence="8" id="KW-1185">Reference proteome</keyword>
<dbReference type="PANTHER" id="PTHR41299:SF1">
    <property type="entry name" value="THIAMINE PYROPHOSPHOKINASE"/>
    <property type="match status" value="1"/>
</dbReference>
<dbReference type="Proteomes" id="UP000183995">
    <property type="component" value="Unassembled WGS sequence"/>
</dbReference>
<keyword evidence="2" id="KW-0547">Nucleotide-binding</keyword>
<dbReference type="SMART" id="SM00983">
    <property type="entry name" value="TPK_B1_binding"/>
    <property type="match status" value="1"/>
</dbReference>
<keyword evidence="3 7" id="KW-0418">Kinase</keyword>
<organism evidence="7 8">
    <name type="scientific">Sporobacter termitidis DSM 10068</name>
    <dbReference type="NCBI Taxonomy" id="1123282"/>
    <lineage>
        <taxon>Bacteria</taxon>
        <taxon>Bacillati</taxon>
        <taxon>Bacillota</taxon>
        <taxon>Clostridia</taxon>
        <taxon>Eubacteriales</taxon>
        <taxon>Oscillospiraceae</taxon>
        <taxon>Sporobacter</taxon>
    </lineage>
</organism>
<evidence type="ECO:0000313" key="8">
    <source>
        <dbReference type="Proteomes" id="UP000183995"/>
    </source>
</evidence>
<dbReference type="OrthoDB" id="9804377at2"/>
<dbReference type="GO" id="GO:0009229">
    <property type="term" value="P:thiamine diphosphate biosynthetic process"/>
    <property type="evidence" value="ECO:0007669"/>
    <property type="project" value="InterPro"/>
</dbReference>
<dbReference type="InterPro" id="IPR053149">
    <property type="entry name" value="TPK"/>
</dbReference>
<dbReference type="Pfam" id="PF04265">
    <property type="entry name" value="TPK_B1_binding"/>
    <property type="match status" value="1"/>
</dbReference>